<dbReference type="GO" id="GO:0015204">
    <property type="term" value="F:urea transmembrane transporter activity"/>
    <property type="evidence" value="ECO:0007669"/>
    <property type="project" value="InterPro"/>
</dbReference>
<feature type="transmembrane region" description="Helical" evidence="8">
    <location>
        <begin position="205"/>
        <end position="223"/>
    </location>
</feature>
<keyword evidence="3" id="KW-0813">Transport</keyword>
<proteinExistence type="inferred from homology"/>
<gene>
    <name evidence="9" type="ORF">PGLA1383_LOCUS8366</name>
    <name evidence="10" type="ORF">PGLA2088_LOCUS48532</name>
</gene>
<sequence>MLPQYIHVTSFFGGAPPLSQSVGFAIVLGFGAFFSVFTTAVVCLNRRFNGIEQTSEQFNTAGRSVKTGLTAAVIVAQWTWAATLLQSSNVAWTYGVSGAYWYAAGASIQCVLFGVLAIEIKRKAPTAHTVCEMVRARWGTRAHITFLFFCLLANIIVTSMLLLGGAATVHALTGMDINLAAFLIPWGVILYSAVGGLHAKFIADYVYVAVIFVILVVCIYTVYVTESSTNEVYEGLQTVKSYTEAQCSSIFSDANGTSFFKAGQYACGSIEGNQEGSYLTMLSEGGLAFGVINIIGNFGTVFCDQSYWQSAIAAKPTSAHKGYLLGGVAWFAIPFSLATSLGLCAASLQLPITAAEASAGLVPPAVATHLFGKAGSVMMTIMLFNAITSTGSAEGLAVSSLVVYDIYKPYINPKASGRQILLLSKVVIVLFGGSMGALAVGLNFLGLDLGFVYLFMGILIGSAVIPLWNMLMWPKANATGAVAAAWGGMGLALLTWLAVASAKYGELTLKTLGKNEPMLLGNLVAIGSSGLIHFAFSMVRPQNYDFESMREIELLDGDSALEPAADESEAHLEEAKAWIVRRGFGFSAVVIVFWPLLCVAAGVFSKVFFTLWVFISLVWGFSAAAVIIILPIHESREALLEFFRPAWCGSTAAAKAKAAAEKEKVTTGHTPPQLWGASMTASI</sequence>
<feature type="transmembrane region" description="Helical" evidence="8">
    <location>
        <begin position="478"/>
        <end position="499"/>
    </location>
</feature>
<dbReference type="InterPro" id="IPR001734">
    <property type="entry name" value="Na/solute_symporter"/>
</dbReference>
<reference evidence="9" key="1">
    <citation type="submission" date="2021-02" db="EMBL/GenBank/DDBJ databases">
        <authorList>
            <person name="Dougan E. K."/>
            <person name="Rhodes N."/>
            <person name="Thang M."/>
            <person name="Chan C."/>
        </authorList>
    </citation>
    <scope>NUCLEOTIDE SEQUENCE</scope>
</reference>
<feature type="transmembrane region" description="Helical" evidence="8">
    <location>
        <begin position="99"/>
        <end position="118"/>
    </location>
</feature>
<comment type="caution">
    <text evidence="9">The sequence shown here is derived from an EMBL/GenBank/DDBJ whole genome shotgun (WGS) entry which is preliminary data.</text>
</comment>
<dbReference type="NCBIfam" id="TIGR00813">
    <property type="entry name" value="sss"/>
    <property type="match status" value="1"/>
</dbReference>
<evidence type="ECO:0000256" key="6">
    <source>
        <dbReference type="ARBA" id="ARBA00023136"/>
    </source>
</evidence>
<evidence type="ECO:0000256" key="8">
    <source>
        <dbReference type="SAM" id="Phobius"/>
    </source>
</evidence>
<dbReference type="InterPro" id="IPR038377">
    <property type="entry name" value="Na/Glc_symporter_sf"/>
</dbReference>
<feature type="transmembrane region" description="Helical" evidence="8">
    <location>
        <begin position="611"/>
        <end position="632"/>
    </location>
</feature>
<dbReference type="Proteomes" id="UP000654075">
    <property type="component" value="Unassembled WGS sequence"/>
</dbReference>
<feature type="transmembrane region" description="Helical" evidence="8">
    <location>
        <begin position="419"/>
        <end position="445"/>
    </location>
</feature>
<feature type="transmembrane region" description="Helical" evidence="8">
    <location>
        <begin position="22"/>
        <end position="44"/>
    </location>
</feature>
<feature type="transmembrane region" description="Helical" evidence="8">
    <location>
        <begin position="285"/>
        <end position="303"/>
    </location>
</feature>
<dbReference type="OMA" id="MTATWIW"/>
<dbReference type="PANTHER" id="PTHR46154">
    <property type="match status" value="1"/>
</dbReference>
<dbReference type="InterPro" id="IPR031155">
    <property type="entry name" value="DUR"/>
</dbReference>
<feature type="transmembrane region" description="Helical" evidence="8">
    <location>
        <begin position="65"/>
        <end position="87"/>
    </location>
</feature>
<dbReference type="CDD" id="cd11476">
    <property type="entry name" value="SLC5sbd_DUR3"/>
    <property type="match status" value="1"/>
</dbReference>
<protein>
    <recommendedName>
        <fullName evidence="12">Urea transporter</fullName>
    </recommendedName>
</protein>
<dbReference type="Pfam" id="PF00474">
    <property type="entry name" value="SSF"/>
    <property type="match status" value="1"/>
</dbReference>
<dbReference type="PANTHER" id="PTHR46154:SF4">
    <property type="entry name" value="UREA ACTIVE TRANSPORTER"/>
    <property type="match status" value="1"/>
</dbReference>
<feature type="transmembrane region" description="Helical" evidence="8">
    <location>
        <begin position="519"/>
        <end position="539"/>
    </location>
</feature>
<evidence type="ECO:0000313" key="9">
    <source>
        <dbReference type="EMBL" id="CAE8589615.1"/>
    </source>
</evidence>
<evidence type="ECO:0000256" key="4">
    <source>
        <dbReference type="ARBA" id="ARBA00022692"/>
    </source>
</evidence>
<feature type="transmembrane region" description="Helical" evidence="8">
    <location>
        <begin position="323"/>
        <end position="348"/>
    </location>
</feature>
<dbReference type="Gene3D" id="1.20.1730.10">
    <property type="entry name" value="Sodium/glucose cotransporter"/>
    <property type="match status" value="1"/>
</dbReference>
<dbReference type="EMBL" id="CAJNNW010036707">
    <property type="protein sequence ID" value="CAE8736912.1"/>
    <property type="molecule type" value="Genomic_DNA"/>
</dbReference>
<feature type="transmembrane region" description="Helical" evidence="8">
    <location>
        <begin position="179"/>
        <end position="198"/>
    </location>
</feature>
<comment type="subcellular location">
    <subcellularLocation>
        <location evidence="1">Membrane</location>
        <topology evidence="1">Multi-pass membrane protein</topology>
    </subcellularLocation>
</comment>
<dbReference type="PROSITE" id="PS50283">
    <property type="entry name" value="NA_SOLUT_SYMP_3"/>
    <property type="match status" value="1"/>
</dbReference>
<feature type="transmembrane region" description="Helical" evidence="8">
    <location>
        <begin position="381"/>
        <end position="407"/>
    </location>
</feature>
<dbReference type="Proteomes" id="UP000626109">
    <property type="component" value="Unassembled WGS sequence"/>
</dbReference>
<dbReference type="AlphaFoldDB" id="A0A813DTK4"/>
<evidence type="ECO:0000256" key="7">
    <source>
        <dbReference type="RuleBase" id="RU362091"/>
    </source>
</evidence>
<dbReference type="GO" id="GO:0005886">
    <property type="term" value="C:plasma membrane"/>
    <property type="evidence" value="ECO:0007669"/>
    <property type="project" value="TreeGrafter"/>
</dbReference>
<accession>A0A813DTK4</accession>
<keyword evidence="4 8" id="KW-0812">Transmembrane</keyword>
<evidence type="ECO:0000256" key="5">
    <source>
        <dbReference type="ARBA" id="ARBA00022989"/>
    </source>
</evidence>
<comment type="similarity">
    <text evidence="2 7">Belongs to the sodium:solute symporter (SSF) (TC 2.A.21) family.</text>
</comment>
<organism evidence="9 11">
    <name type="scientific">Polarella glacialis</name>
    <name type="common">Dinoflagellate</name>
    <dbReference type="NCBI Taxonomy" id="89957"/>
    <lineage>
        <taxon>Eukaryota</taxon>
        <taxon>Sar</taxon>
        <taxon>Alveolata</taxon>
        <taxon>Dinophyceae</taxon>
        <taxon>Suessiales</taxon>
        <taxon>Suessiaceae</taxon>
        <taxon>Polarella</taxon>
    </lineage>
</organism>
<keyword evidence="11" id="KW-1185">Reference proteome</keyword>
<feature type="transmembrane region" description="Helical" evidence="8">
    <location>
        <begin position="584"/>
        <end position="605"/>
    </location>
</feature>
<evidence type="ECO:0000256" key="3">
    <source>
        <dbReference type="ARBA" id="ARBA00022448"/>
    </source>
</evidence>
<dbReference type="EMBL" id="CAJNNV010003785">
    <property type="protein sequence ID" value="CAE8589615.1"/>
    <property type="molecule type" value="Genomic_DNA"/>
</dbReference>
<evidence type="ECO:0008006" key="12">
    <source>
        <dbReference type="Google" id="ProtNLM"/>
    </source>
</evidence>
<keyword evidence="5 8" id="KW-1133">Transmembrane helix</keyword>
<feature type="transmembrane region" description="Helical" evidence="8">
    <location>
        <begin position="451"/>
        <end position="471"/>
    </location>
</feature>
<evidence type="ECO:0000256" key="2">
    <source>
        <dbReference type="ARBA" id="ARBA00006434"/>
    </source>
</evidence>
<evidence type="ECO:0000313" key="10">
    <source>
        <dbReference type="EMBL" id="CAE8736912.1"/>
    </source>
</evidence>
<feature type="transmembrane region" description="Helical" evidence="8">
    <location>
        <begin position="144"/>
        <end position="167"/>
    </location>
</feature>
<evidence type="ECO:0000313" key="11">
    <source>
        <dbReference type="Proteomes" id="UP000654075"/>
    </source>
</evidence>
<name>A0A813DTK4_POLGL</name>
<evidence type="ECO:0000256" key="1">
    <source>
        <dbReference type="ARBA" id="ARBA00004141"/>
    </source>
</evidence>
<dbReference type="OrthoDB" id="420039at2759"/>
<keyword evidence="6 8" id="KW-0472">Membrane</keyword>